<comment type="caution">
    <text evidence="2">The sequence shown here is derived from an EMBL/GenBank/DDBJ whole genome shotgun (WGS) entry which is preliminary data.</text>
</comment>
<dbReference type="Pfam" id="PF25273">
    <property type="entry name" value="DUF7869"/>
    <property type="match status" value="1"/>
</dbReference>
<keyword evidence="3" id="KW-1185">Reference proteome</keyword>
<accession>A0ABP0IKV0</accession>
<evidence type="ECO:0000259" key="1">
    <source>
        <dbReference type="Pfam" id="PF25273"/>
    </source>
</evidence>
<organism evidence="2 3">
    <name type="scientific">Durusdinium trenchii</name>
    <dbReference type="NCBI Taxonomy" id="1381693"/>
    <lineage>
        <taxon>Eukaryota</taxon>
        <taxon>Sar</taxon>
        <taxon>Alveolata</taxon>
        <taxon>Dinophyceae</taxon>
        <taxon>Suessiales</taxon>
        <taxon>Symbiodiniaceae</taxon>
        <taxon>Durusdinium</taxon>
    </lineage>
</organism>
<name>A0ABP0IKV0_9DINO</name>
<sequence length="179" mass="20564">MTLRWAAGLVSAKVLHSVRMQHLRSGHSHEDVDQLFGSVSRYLLKAKKLLTADDVVQWVRKFLAQAKLREKDRHCIKLDQVRDWRSFYAVSVPVSLTGTGGPGVADDAIDSSYWRRCNPSPDDVILRTKRWMHNSDYDAAFLFYPREVAQQRLMLGVPASFAERNPISEEYREHSFQGC</sequence>
<feature type="domain" description="DUF7869" evidence="1">
    <location>
        <begin position="3"/>
        <end position="86"/>
    </location>
</feature>
<evidence type="ECO:0000313" key="3">
    <source>
        <dbReference type="Proteomes" id="UP001642484"/>
    </source>
</evidence>
<proteinExistence type="predicted"/>
<protein>
    <recommendedName>
        <fullName evidence="1">DUF7869 domain-containing protein</fullName>
    </recommendedName>
</protein>
<gene>
    <name evidence="2" type="ORF">CCMP2556_LOCUS6702</name>
</gene>
<evidence type="ECO:0000313" key="2">
    <source>
        <dbReference type="EMBL" id="CAK9002034.1"/>
    </source>
</evidence>
<dbReference type="InterPro" id="IPR057191">
    <property type="entry name" value="DUF7869"/>
</dbReference>
<dbReference type="EMBL" id="CAXAMN010002914">
    <property type="protein sequence ID" value="CAK9002034.1"/>
    <property type="molecule type" value="Genomic_DNA"/>
</dbReference>
<reference evidence="2 3" key="1">
    <citation type="submission" date="2024-02" db="EMBL/GenBank/DDBJ databases">
        <authorList>
            <person name="Chen Y."/>
            <person name="Shah S."/>
            <person name="Dougan E. K."/>
            <person name="Thang M."/>
            <person name="Chan C."/>
        </authorList>
    </citation>
    <scope>NUCLEOTIDE SEQUENCE [LARGE SCALE GENOMIC DNA]</scope>
</reference>
<dbReference type="Proteomes" id="UP001642484">
    <property type="component" value="Unassembled WGS sequence"/>
</dbReference>